<keyword evidence="8" id="KW-0503">Monooxygenase</keyword>
<evidence type="ECO:0000256" key="3">
    <source>
        <dbReference type="ARBA" id="ARBA00022723"/>
    </source>
</evidence>
<dbReference type="eggNOG" id="KOG0158">
    <property type="taxonomic scope" value="Eukaryota"/>
</dbReference>
<dbReference type="GO" id="GO:0020037">
    <property type="term" value="F:heme binding"/>
    <property type="evidence" value="ECO:0007669"/>
    <property type="project" value="InterPro"/>
</dbReference>
<evidence type="ECO:0000256" key="6">
    <source>
        <dbReference type="ARBA" id="ARBA00043906"/>
    </source>
</evidence>
<organism evidence="9">
    <name type="scientific">Amphimedon queenslandica</name>
    <name type="common">Sponge</name>
    <dbReference type="NCBI Taxonomy" id="400682"/>
    <lineage>
        <taxon>Eukaryota</taxon>
        <taxon>Metazoa</taxon>
        <taxon>Porifera</taxon>
        <taxon>Demospongiae</taxon>
        <taxon>Heteroscleromorpha</taxon>
        <taxon>Haplosclerida</taxon>
        <taxon>Niphatidae</taxon>
        <taxon>Amphimedon</taxon>
    </lineage>
</organism>
<evidence type="ECO:0000256" key="1">
    <source>
        <dbReference type="ARBA" id="ARBA00010617"/>
    </source>
</evidence>
<dbReference type="GO" id="GO:0005506">
    <property type="term" value="F:iron ion binding"/>
    <property type="evidence" value="ECO:0007669"/>
    <property type="project" value="InterPro"/>
</dbReference>
<dbReference type="PRINTS" id="PR00463">
    <property type="entry name" value="EP450I"/>
</dbReference>
<evidence type="ECO:0008006" key="10">
    <source>
        <dbReference type="Google" id="ProtNLM"/>
    </source>
</evidence>
<dbReference type="InterPro" id="IPR017972">
    <property type="entry name" value="Cyt_P450_CS"/>
</dbReference>
<reference evidence="9" key="1">
    <citation type="submission" date="2017-05" db="UniProtKB">
        <authorList>
            <consortium name="EnsemblMetazoa"/>
        </authorList>
    </citation>
    <scope>IDENTIFICATION</scope>
</reference>
<keyword evidence="5 7" id="KW-0408">Iron</keyword>
<dbReference type="PRINTS" id="PR00385">
    <property type="entry name" value="P450"/>
</dbReference>
<dbReference type="OrthoDB" id="1470350at2759"/>
<dbReference type="PROSITE" id="PS00086">
    <property type="entry name" value="CYTOCHROME_P450"/>
    <property type="match status" value="1"/>
</dbReference>
<protein>
    <recommendedName>
        <fullName evidence="10">Cytochrome P450</fullName>
    </recommendedName>
</protein>
<dbReference type="InterPro" id="IPR001128">
    <property type="entry name" value="Cyt_P450"/>
</dbReference>
<evidence type="ECO:0000256" key="8">
    <source>
        <dbReference type="RuleBase" id="RU000461"/>
    </source>
</evidence>
<proteinExistence type="inferred from homology"/>
<evidence type="ECO:0000256" key="4">
    <source>
        <dbReference type="ARBA" id="ARBA00023002"/>
    </source>
</evidence>
<sequence>MDFFFCYAPYRVLKRLGITHPPVRPFMGNALQVLKLGRISLMNKLISESNNKVSGFYVGAMPHIVVADLDLIKEITVKQFDKFTNNLRETSLTIEIRKNINMGPGLLFAFGEEWKHVRQIVTPTFSTKKLKLMMPLIERKCDTLNIILEEKCAKGDSFDIHHLYGQFTLETMLAVAFGSEVNLLKGEGSLLTEAVAGLSDDLNDALVERKCDTLNIILEEKCAKGDSFDIHHLYGQFTLETMLAVAFGSEVNLLKGEGSLLTEAVAGLFDDLTHFPSLLTFVSKIGARFLPLSRHLKYLNDTSIEIIKSRREQNDDEKCKDFLRLLMDASATDDDEDKTNSSQKKMALTDQQIAGLCLDFFVAGQETTANALAYSSYLLSLNPDEQERLCEAIDNYYQENEDASLYDASQNIPYLDWVIQEALRMYPPAPLTKRQCNKTCTINGITFPKGSLYLHCSPDNWDEPEVFNPNRFSPEGKEGRNPLSHIPFGWGPRSCIGMRFALMEAKACLVSILRKYRFERSPDTQVPLQLKFSLTQSPKNGIFLKLIKV</sequence>
<evidence type="ECO:0000256" key="2">
    <source>
        <dbReference type="ARBA" id="ARBA00022617"/>
    </source>
</evidence>
<dbReference type="EnsemblMetazoa" id="Aqu2.1.30562_001">
    <property type="protein sequence ID" value="Aqu2.1.30562_001"/>
    <property type="gene ID" value="Aqu2.1.30562"/>
</dbReference>
<dbReference type="GO" id="GO:0016705">
    <property type="term" value="F:oxidoreductase activity, acting on paired donors, with incorporation or reduction of molecular oxygen"/>
    <property type="evidence" value="ECO:0007669"/>
    <property type="project" value="InterPro"/>
</dbReference>
<dbReference type="InterPro" id="IPR050705">
    <property type="entry name" value="Cytochrome_P450_3A"/>
</dbReference>
<keyword evidence="2 7" id="KW-0349">Heme</keyword>
<dbReference type="GO" id="GO:0008395">
    <property type="term" value="F:steroid hydroxylase activity"/>
    <property type="evidence" value="ECO:0007669"/>
    <property type="project" value="TreeGrafter"/>
</dbReference>
<feature type="binding site" description="axial binding residue" evidence="7">
    <location>
        <position position="495"/>
    </location>
    <ligand>
        <name>heme</name>
        <dbReference type="ChEBI" id="CHEBI:30413"/>
    </ligand>
    <ligandPart>
        <name>Fe</name>
        <dbReference type="ChEBI" id="CHEBI:18248"/>
    </ligandPart>
</feature>
<name>A0A1X7UT51_AMPQE</name>
<evidence type="ECO:0000313" key="9">
    <source>
        <dbReference type="EnsemblMetazoa" id="Aqu2.1.30562_001"/>
    </source>
</evidence>
<dbReference type="PANTHER" id="PTHR24302:SF15">
    <property type="entry name" value="FATTY-ACID PEROXYGENASE"/>
    <property type="match status" value="1"/>
</dbReference>
<dbReference type="Pfam" id="PF00067">
    <property type="entry name" value="p450"/>
    <property type="match status" value="2"/>
</dbReference>
<dbReference type="PANTHER" id="PTHR24302">
    <property type="entry name" value="CYTOCHROME P450 FAMILY 3"/>
    <property type="match status" value="1"/>
</dbReference>
<keyword evidence="4 8" id="KW-0560">Oxidoreductase</keyword>
<comment type="similarity">
    <text evidence="1 8">Belongs to the cytochrome P450 family.</text>
</comment>
<dbReference type="InterPro" id="IPR036396">
    <property type="entry name" value="Cyt_P450_sf"/>
</dbReference>
<dbReference type="AlphaFoldDB" id="A0A1X7UT51"/>
<accession>A0A1X7UT51</accession>
<dbReference type="STRING" id="400682.A0A1X7UT51"/>
<dbReference type="InParanoid" id="A0A1X7UT51"/>
<comment type="function">
    <text evidence="6">Cytochromes P450 are a group of heme-thiolate monooxygenases. They oxidize a variety of structurally unrelated compounds, including steroids, fatty acids, and xenobiotics.</text>
</comment>
<evidence type="ECO:0000256" key="5">
    <source>
        <dbReference type="ARBA" id="ARBA00023004"/>
    </source>
</evidence>
<dbReference type="Gene3D" id="1.10.630.10">
    <property type="entry name" value="Cytochrome P450"/>
    <property type="match status" value="2"/>
</dbReference>
<keyword evidence="3 7" id="KW-0479">Metal-binding</keyword>
<dbReference type="CDD" id="cd11055">
    <property type="entry name" value="CYP3A-like"/>
    <property type="match status" value="1"/>
</dbReference>
<dbReference type="InterPro" id="IPR002401">
    <property type="entry name" value="Cyt_P450_E_grp-I"/>
</dbReference>
<comment type="cofactor">
    <cofactor evidence="7">
        <name>heme</name>
        <dbReference type="ChEBI" id="CHEBI:30413"/>
    </cofactor>
</comment>
<dbReference type="SUPFAM" id="SSF48264">
    <property type="entry name" value="Cytochrome P450"/>
    <property type="match status" value="2"/>
</dbReference>
<evidence type="ECO:0000256" key="7">
    <source>
        <dbReference type="PIRSR" id="PIRSR602401-1"/>
    </source>
</evidence>